<evidence type="ECO:0000313" key="1">
    <source>
        <dbReference type="EMBL" id="NYE85123.1"/>
    </source>
</evidence>
<accession>A0A7Y9LPW8</accession>
<sequence length="134" mass="15229">MLIALGSPLRHESLRKRVAFKLQWVLDMVEVRRYQRSDGSVPLTDWLTSLRDARARSKLEIRIRRVSLGLLGDIRTVGDGVLELREDVGAGYRVYLGRHGSQLVILLAGGDKGSQQADIAIAKSYWLDWKRRES</sequence>
<keyword evidence="2" id="KW-1185">Reference proteome</keyword>
<evidence type="ECO:0000313" key="2">
    <source>
        <dbReference type="Proteomes" id="UP000542125"/>
    </source>
</evidence>
<comment type="caution">
    <text evidence="1">The sequence shown here is derived from an EMBL/GenBank/DDBJ whole genome shotgun (WGS) entry which is preliminary data.</text>
</comment>
<name>A0A7Y9LPW8_9BURK</name>
<reference evidence="1 2" key="1">
    <citation type="submission" date="2020-07" db="EMBL/GenBank/DDBJ databases">
        <title>Genomic Encyclopedia of Type Strains, Phase IV (KMG-V): Genome sequencing to study the core and pangenomes of soil and plant-associated prokaryotes.</title>
        <authorList>
            <person name="Whitman W."/>
        </authorList>
    </citation>
    <scope>NUCLEOTIDE SEQUENCE [LARGE SCALE GENOMIC DNA]</scope>
    <source>
        <strain evidence="1 2">SAS40</strain>
    </source>
</reference>
<dbReference type="Proteomes" id="UP000542125">
    <property type="component" value="Unassembled WGS sequence"/>
</dbReference>
<protein>
    <submittedName>
        <fullName evidence="1">Putative addiction module killer protein</fullName>
    </submittedName>
</protein>
<dbReference type="NCBIfam" id="TIGR02683">
    <property type="entry name" value="upstrm_HI1419"/>
    <property type="match status" value="1"/>
</dbReference>
<dbReference type="EMBL" id="JACBYR010000002">
    <property type="protein sequence ID" value="NYE85123.1"/>
    <property type="molecule type" value="Genomic_DNA"/>
</dbReference>
<dbReference type="PANTHER" id="PTHR41791:SF1">
    <property type="entry name" value="SSL7039 PROTEIN"/>
    <property type="match status" value="1"/>
</dbReference>
<dbReference type="InterPro" id="IPR014056">
    <property type="entry name" value="TypeIITA-like_toxin_pred"/>
</dbReference>
<dbReference type="AlphaFoldDB" id="A0A7Y9LPW8"/>
<dbReference type="PANTHER" id="PTHR41791">
    <property type="entry name" value="SSL7039 PROTEIN"/>
    <property type="match status" value="1"/>
</dbReference>
<gene>
    <name evidence="1" type="ORF">FHW18_004430</name>
</gene>
<organism evidence="1 2">
    <name type="scientific">Pigmentiphaga litoralis</name>
    <dbReference type="NCBI Taxonomy" id="516702"/>
    <lineage>
        <taxon>Bacteria</taxon>
        <taxon>Pseudomonadati</taxon>
        <taxon>Pseudomonadota</taxon>
        <taxon>Betaproteobacteria</taxon>
        <taxon>Burkholderiales</taxon>
        <taxon>Alcaligenaceae</taxon>
        <taxon>Pigmentiphaga</taxon>
    </lineage>
</organism>
<proteinExistence type="predicted"/>